<reference evidence="1 2" key="1">
    <citation type="submission" date="2016-03" db="EMBL/GenBank/DDBJ databases">
        <title>Whole genome sequencing of Grifola frondosa 9006-11.</title>
        <authorList>
            <person name="Min B."/>
            <person name="Park H."/>
            <person name="Kim J.-G."/>
            <person name="Cho H."/>
            <person name="Oh Y.-L."/>
            <person name="Kong W.-S."/>
            <person name="Choi I.-G."/>
        </authorList>
    </citation>
    <scope>NUCLEOTIDE SEQUENCE [LARGE SCALE GENOMIC DNA]</scope>
    <source>
        <strain evidence="1 2">9006-11</strain>
    </source>
</reference>
<comment type="caution">
    <text evidence="1">The sequence shown here is derived from an EMBL/GenBank/DDBJ whole genome shotgun (WGS) entry which is preliminary data.</text>
</comment>
<evidence type="ECO:0000313" key="1">
    <source>
        <dbReference type="EMBL" id="OBZ66706.1"/>
    </source>
</evidence>
<dbReference type="AlphaFoldDB" id="A0A1C7LR88"/>
<proteinExistence type="predicted"/>
<organism evidence="1 2">
    <name type="scientific">Grifola frondosa</name>
    <name type="common">Maitake</name>
    <name type="synonym">Polyporus frondosus</name>
    <dbReference type="NCBI Taxonomy" id="5627"/>
    <lineage>
        <taxon>Eukaryota</taxon>
        <taxon>Fungi</taxon>
        <taxon>Dikarya</taxon>
        <taxon>Basidiomycota</taxon>
        <taxon>Agaricomycotina</taxon>
        <taxon>Agaricomycetes</taxon>
        <taxon>Polyporales</taxon>
        <taxon>Grifolaceae</taxon>
        <taxon>Grifola</taxon>
    </lineage>
</organism>
<sequence length="602" mass="66281">MKQKYSMKAVHKYMRNNGKGEDIGANRLERPTGPSVCYQRTFGPGLADKIPPKMRARNSSRRWELALKEVPVVSGLNYHPSFSDAPFLLHLMFLNDAIPISRDGEAKYHASQCSDHYSVDASLNVRERAAYSLGLRTRLLYPQPVTSSRLPQPSLTSAMYEQYSTLTDILPHVTSEYPAFTDINVSTAVQPSYEFPLSSLADDFTLPEHTALNMASCINPTAMPTFADSSAYPSILPYVSPDAGHFPIQSGPVPDHALFCDPVATTAQHYYMPGSRDPLLEATQMQSASYHLAATAPSYTGDMYTPPSAVEECGTITPQFPCNTGRAVHDSTLSGCSWAPGRPMFPLNDPQEVSESDMSYYAPSQEFTAYPELSSRPIARAPSVFATDEQQLWHSSDQNLYRNPKPQSDYHVAPSSTQWIQYPLYYPVVASGPAPYASGPGWTGEDCLRCRQNQGLDSNSAISIVGTNQISPHANQSLQWSQYQASDQQSLFQAASDSYPGALHDVPTHTGFNAYQPAVQSGAWPQDEDLLSAQLPSLQHPRVTVGYDQVPSLPQLSNQEQGPSFISNGYSLEANRAHDAVYRTSQASYDLGLQFCSTNPYY</sequence>
<protein>
    <submittedName>
        <fullName evidence="1">Uncharacterized protein</fullName>
    </submittedName>
</protein>
<dbReference type="Proteomes" id="UP000092993">
    <property type="component" value="Unassembled WGS sequence"/>
</dbReference>
<name>A0A1C7LR88_GRIFR</name>
<accession>A0A1C7LR88</accession>
<dbReference type="EMBL" id="LUGG01000027">
    <property type="protein sequence ID" value="OBZ66706.1"/>
    <property type="molecule type" value="Genomic_DNA"/>
</dbReference>
<gene>
    <name evidence="1" type="ORF">A0H81_13155</name>
</gene>
<evidence type="ECO:0000313" key="2">
    <source>
        <dbReference type="Proteomes" id="UP000092993"/>
    </source>
</evidence>
<keyword evidence="2" id="KW-1185">Reference proteome</keyword>